<name>A0A371AYK1_9FIRM</name>
<reference evidence="1 2" key="1">
    <citation type="submission" date="2018-07" db="EMBL/GenBank/DDBJ databases">
        <title>Anaerosacharophilus polymeroproducens gen. nov. sp. nov., an anaerobic bacterium isolated from salt field.</title>
        <authorList>
            <person name="Kim W."/>
            <person name="Yang S.-H."/>
            <person name="Oh J."/>
            <person name="Lee J.-H."/>
            <person name="Kwon K.K."/>
        </authorList>
    </citation>
    <scope>NUCLEOTIDE SEQUENCE [LARGE SCALE GENOMIC DNA]</scope>
    <source>
        <strain evidence="1 2">MCWD5</strain>
    </source>
</reference>
<dbReference type="OrthoDB" id="2086730at2"/>
<proteinExistence type="predicted"/>
<keyword evidence="2" id="KW-1185">Reference proteome</keyword>
<organism evidence="1 2">
    <name type="scientific">Anaerosacchariphilus polymeriproducens</name>
    <dbReference type="NCBI Taxonomy" id="1812858"/>
    <lineage>
        <taxon>Bacteria</taxon>
        <taxon>Bacillati</taxon>
        <taxon>Bacillota</taxon>
        <taxon>Clostridia</taxon>
        <taxon>Lachnospirales</taxon>
        <taxon>Lachnospiraceae</taxon>
        <taxon>Anaerosacchariphilus</taxon>
    </lineage>
</organism>
<gene>
    <name evidence="1" type="ORF">DWV06_04050</name>
</gene>
<dbReference type="AlphaFoldDB" id="A0A371AYK1"/>
<comment type="caution">
    <text evidence="1">The sequence shown here is derived from an EMBL/GenBank/DDBJ whole genome shotgun (WGS) entry which is preliminary data.</text>
</comment>
<dbReference type="Proteomes" id="UP000255036">
    <property type="component" value="Unassembled WGS sequence"/>
</dbReference>
<dbReference type="RefSeq" id="WP_115480879.1">
    <property type="nucleotide sequence ID" value="NZ_QRCT01000012.1"/>
</dbReference>
<dbReference type="EMBL" id="QRCT01000012">
    <property type="protein sequence ID" value="RDU24647.1"/>
    <property type="molecule type" value="Genomic_DNA"/>
</dbReference>
<protein>
    <submittedName>
        <fullName evidence="1">Uncharacterized protein</fullName>
    </submittedName>
</protein>
<sequence length="62" mass="7076">MFGKKKKKVDINGEKSIIELSDIEVDGIVATGFYNSNIDYMKECYSSRVSETRSILSKLHMK</sequence>
<evidence type="ECO:0000313" key="2">
    <source>
        <dbReference type="Proteomes" id="UP000255036"/>
    </source>
</evidence>
<accession>A0A371AYK1</accession>
<evidence type="ECO:0000313" key="1">
    <source>
        <dbReference type="EMBL" id="RDU24647.1"/>
    </source>
</evidence>